<evidence type="ECO:0000313" key="2">
    <source>
        <dbReference type="Proteomes" id="UP000265520"/>
    </source>
</evidence>
<reference evidence="1 2" key="1">
    <citation type="journal article" date="2018" name="Front. Plant Sci.">
        <title>Red Clover (Trifolium pratense) and Zigzag Clover (T. medium) - A Picture of Genomic Similarities and Differences.</title>
        <authorList>
            <person name="Dluhosova J."/>
            <person name="Istvanek J."/>
            <person name="Nedelnik J."/>
            <person name="Repkova J."/>
        </authorList>
    </citation>
    <scope>NUCLEOTIDE SEQUENCE [LARGE SCALE GENOMIC DNA]</scope>
    <source>
        <strain evidence="2">cv. 10/8</strain>
        <tissue evidence="1">Leaf</tissue>
    </source>
</reference>
<accession>A0A392Q479</accession>
<comment type="caution">
    <text evidence="1">The sequence shown here is derived from an EMBL/GenBank/DDBJ whole genome shotgun (WGS) entry which is preliminary data.</text>
</comment>
<protein>
    <submittedName>
        <fullName evidence="1">Uncharacterized protein</fullName>
    </submittedName>
</protein>
<evidence type="ECO:0000313" key="1">
    <source>
        <dbReference type="EMBL" id="MCI18712.1"/>
    </source>
</evidence>
<sequence length="58" mass="6436">VLVLAQRAQQCGATRRISSVSCFLLVPARRAWVGGATRSLELLRVVWFLVPARRAELS</sequence>
<proteinExistence type="predicted"/>
<dbReference type="EMBL" id="LXQA010111485">
    <property type="protein sequence ID" value="MCI18712.1"/>
    <property type="molecule type" value="Genomic_DNA"/>
</dbReference>
<dbReference type="AlphaFoldDB" id="A0A392Q479"/>
<feature type="non-terminal residue" evidence="1">
    <location>
        <position position="1"/>
    </location>
</feature>
<keyword evidence="2" id="KW-1185">Reference proteome</keyword>
<organism evidence="1 2">
    <name type="scientific">Trifolium medium</name>
    <dbReference type="NCBI Taxonomy" id="97028"/>
    <lineage>
        <taxon>Eukaryota</taxon>
        <taxon>Viridiplantae</taxon>
        <taxon>Streptophyta</taxon>
        <taxon>Embryophyta</taxon>
        <taxon>Tracheophyta</taxon>
        <taxon>Spermatophyta</taxon>
        <taxon>Magnoliopsida</taxon>
        <taxon>eudicotyledons</taxon>
        <taxon>Gunneridae</taxon>
        <taxon>Pentapetalae</taxon>
        <taxon>rosids</taxon>
        <taxon>fabids</taxon>
        <taxon>Fabales</taxon>
        <taxon>Fabaceae</taxon>
        <taxon>Papilionoideae</taxon>
        <taxon>50 kb inversion clade</taxon>
        <taxon>NPAAA clade</taxon>
        <taxon>Hologalegina</taxon>
        <taxon>IRL clade</taxon>
        <taxon>Trifolieae</taxon>
        <taxon>Trifolium</taxon>
    </lineage>
</organism>
<dbReference type="Proteomes" id="UP000265520">
    <property type="component" value="Unassembled WGS sequence"/>
</dbReference>
<name>A0A392Q479_9FABA</name>